<dbReference type="OrthoDB" id="5867527at2759"/>
<evidence type="ECO:0000256" key="5">
    <source>
        <dbReference type="ARBA" id="ARBA00022989"/>
    </source>
</evidence>
<dbReference type="Proteomes" id="UP000597762">
    <property type="component" value="Unassembled WGS sequence"/>
</dbReference>
<keyword evidence="11" id="KW-1185">Reference proteome</keyword>
<evidence type="ECO:0000256" key="4">
    <source>
        <dbReference type="ARBA" id="ARBA00022692"/>
    </source>
</evidence>
<evidence type="ECO:0000256" key="6">
    <source>
        <dbReference type="ARBA" id="ARBA00023065"/>
    </source>
</evidence>
<dbReference type="AlphaFoldDB" id="A0A812ECZ4"/>
<evidence type="ECO:0000256" key="7">
    <source>
        <dbReference type="ARBA" id="ARBA00023136"/>
    </source>
</evidence>
<evidence type="ECO:0000256" key="2">
    <source>
        <dbReference type="ARBA" id="ARBA00022448"/>
    </source>
</evidence>
<keyword evidence="7 9" id="KW-0472">Membrane</keyword>
<comment type="function">
    <text evidence="9">Structural component of the gap junctions.</text>
</comment>
<keyword evidence="4 9" id="KW-0812">Transmembrane</keyword>
<dbReference type="PANTHER" id="PTHR11893">
    <property type="entry name" value="INNEXIN"/>
    <property type="match status" value="1"/>
</dbReference>
<dbReference type="GO" id="GO:0005921">
    <property type="term" value="C:gap junction"/>
    <property type="evidence" value="ECO:0007669"/>
    <property type="project" value="UniProtKB-UniRule"/>
</dbReference>
<feature type="transmembrane region" description="Helical" evidence="9">
    <location>
        <begin position="214"/>
        <end position="232"/>
    </location>
</feature>
<accession>A0A812ECZ4</accession>
<evidence type="ECO:0000313" key="10">
    <source>
        <dbReference type="EMBL" id="CAE1320028.1"/>
    </source>
</evidence>
<keyword evidence="2 9" id="KW-0813">Transport</keyword>
<reference evidence="10" key="1">
    <citation type="submission" date="2021-01" db="EMBL/GenBank/DDBJ databases">
        <authorList>
            <person name="Li R."/>
            <person name="Bekaert M."/>
        </authorList>
    </citation>
    <scope>NUCLEOTIDE SEQUENCE</scope>
    <source>
        <strain evidence="10">Farmed</strain>
    </source>
</reference>
<name>A0A812ECZ4_ACAPH</name>
<evidence type="ECO:0000256" key="3">
    <source>
        <dbReference type="ARBA" id="ARBA00022475"/>
    </source>
</evidence>
<evidence type="ECO:0000313" key="11">
    <source>
        <dbReference type="Proteomes" id="UP000597762"/>
    </source>
</evidence>
<dbReference type="PROSITE" id="PS51013">
    <property type="entry name" value="PANNEXIN"/>
    <property type="match status" value="1"/>
</dbReference>
<proteinExistence type="inferred from homology"/>
<dbReference type="GO" id="GO:0034220">
    <property type="term" value="P:monoatomic ion transmembrane transport"/>
    <property type="evidence" value="ECO:0007669"/>
    <property type="project" value="UniProtKB-KW"/>
</dbReference>
<evidence type="ECO:0000256" key="1">
    <source>
        <dbReference type="ARBA" id="ARBA00004651"/>
    </source>
</evidence>
<feature type="transmembrane region" description="Helical" evidence="9">
    <location>
        <begin position="302"/>
        <end position="322"/>
    </location>
</feature>
<keyword evidence="5 9" id="KW-1133">Transmembrane helix</keyword>
<dbReference type="InterPro" id="IPR000990">
    <property type="entry name" value="Innexin"/>
</dbReference>
<gene>
    <name evidence="9" type="primary">inx</name>
    <name evidence="10" type="ORF">SPHA_70328</name>
</gene>
<dbReference type="GO" id="GO:0005886">
    <property type="term" value="C:plasma membrane"/>
    <property type="evidence" value="ECO:0007669"/>
    <property type="project" value="UniProtKB-SubCell"/>
</dbReference>
<organism evidence="10 11">
    <name type="scientific">Acanthosepion pharaonis</name>
    <name type="common">Pharaoh cuttlefish</name>
    <name type="synonym">Sepia pharaonis</name>
    <dbReference type="NCBI Taxonomy" id="158019"/>
    <lineage>
        <taxon>Eukaryota</taxon>
        <taxon>Metazoa</taxon>
        <taxon>Spiralia</taxon>
        <taxon>Lophotrochozoa</taxon>
        <taxon>Mollusca</taxon>
        <taxon>Cephalopoda</taxon>
        <taxon>Coleoidea</taxon>
        <taxon>Decapodiformes</taxon>
        <taxon>Sepiida</taxon>
        <taxon>Sepiina</taxon>
        <taxon>Sepiidae</taxon>
        <taxon>Acanthosepion</taxon>
    </lineage>
</organism>
<evidence type="ECO:0000256" key="8">
    <source>
        <dbReference type="ARBA" id="ARBA00023303"/>
    </source>
</evidence>
<feature type="transmembrane region" description="Helical" evidence="9">
    <location>
        <begin position="109"/>
        <end position="126"/>
    </location>
</feature>
<comment type="similarity">
    <text evidence="9">Belongs to the pannexin family.</text>
</comment>
<comment type="caution">
    <text evidence="10">The sequence shown here is derived from an EMBL/GenBank/DDBJ whole genome shotgun (WGS) entry which is preliminary data.</text>
</comment>
<dbReference type="GO" id="GO:0005243">
    <property type="term" value="F:gap junction channel activity"/>
    <property type="evidence" value="ECO:0007669"/>
    <property type="project" value="TreeGrafter"/>
</dbReference>
<keyword evidence="3" id="KW-1003">Cell membrane</keyword>
<dbReference type="Pfam" id="PF00876">
    <property type="entry name" value="Innexin"/>
    <property type="match status" value="1"/>
</dbReference>
<evidence type="ECO:0000256" key="9">
    <source>
        <dbReference type="RuleBase" id="RU010713"/>
    </source>
</evidence>
<sequence length="411" mass="48118">MAYTLSQSHRQPKDIMLTNSVNSFASWSKLLGSGDDDYVDRINHIYTVIVLIIFSIVSSSGTYIGHGISCWIPGEVKYTDYVKNLCWTGRTYHIPMTHDLGNKDKRIDIHYYLWVPMILLFQAFLFKSPNVLWKMLNKGNGMNIERLVTLSEDTQMVSENKRVKVIEDMSNYIDRWIRANRQMRFGKMTCLRQTISYFQMITFSKREGTYLSSLYLLVKIIYFVNVIMQYYLLNALLRIDYKAYGLNLAREIAVNGTPAESLYFPRITYCDFTIRQLNNKLPLTAQCILPINVLNEKMFAFLWFWFAVVGVFTFLNLLLWLYRMIARESYVGYIFKYLKRVGEGSSKNEKARCKEFVERYLRNDGVMLLRVVAKNSTNLVVSDLVSNLWQLYKKKDEATDIEKYTSSTTIV</sequence>
<feature type="transmembrane region" description="Helical" evidence="9">
    <location>
        <begin position="45"/>
        <end position="64"/>
    </location>
</feature>
<comment type="subcellular location">
    <subcellularLocation>
        <location evidence="1 9">Cell membrane</location>
        <topology evidence="1 9">Multi-pass membrane protein</topology>
    </subcellularLocation>
</comment>
<dbReference type="EMBL" id="CAHIKZ030005144">
    <property type="protein sequence ID" value="CAE1320028.1"/>
    <property type="molecule type" value="Genomic_DNA"/>
</dbReference>
<keyword evidence="8 9" id="KW-0407">Ion channel</keyword>
<keyword evidence="6 9" id="KW-0406">Ion transport</keyword>
<dbReference type="PRINTS" id="PR01262">
    <property type="entry name" value="INNEXIN"/>
</dbReference>
<protein>
    <recommendedName>
        <fullName evidence="9">Innexin</fullName>
    </recommendedName>
</protein>
<dbReference type="PANTHER" id="PTHR11893:SF36">
    <property type="entry name" value="INNEXIN-5"/>
    <property type="match status" value="1"/>
</dbReference>